<dbReference type="OrthoDB" id="756301at2759"/>
<dbReference type="GO" id="GO:0016020">
    <property type="term" value="C:membrane"/>
    <property type="evidence" value="ECO:0007669"/>
    <property type="project" value="UniProtKB-SubCell"/>
</dbReference>
<dbReference type="InterPro" id="IPR050391">
    <property type="entry name" value="Mito_Metabolite_Transporter"/>
</dbReference>
<comment type="similarity">
    <text evidence="2 9">Belongs to the mitochondrial carrier (TC 2.A.29) family.</text>
</comment>
<proteinExistence type="inferred from homology"/>
<gene>
    <name evidence="10" type="ORF">EVG20_g5697</name>
</gene>
<name>A0A4Y9YRW6_9AGAM</name>
<evidence type="ECO:0000256" key="2">
    <source>
        <dbReference type="ARBA" id="ARBA00006375"/>
    </source>
</evidence>
<dbReference type="PROSITE" id="PS50920">
    <property type="entry name" value="SOLCAR"/>
    <property type="match status" value="2"/>
</dbReference>
<evidence type="ECO:0000256" key="1">
    <source>
        <dbReference type="ARBA" id="ARBA00004141"/>
    </source>
</evidence>
<dbReference type="Pfam" id="PF00153">
    <property type="entry name" value="Mito_carr"/>
    <property type="match status" value="2"/>
</dbReference>
<evidence type="ECO:0000313" key="11">
    <source>
        <dbReference type="Proteomes" id="UP000298327"/>
    </source>
</evidence>
<protein>
    <submittedName>
        <fullName evidence="10">Uncharacterized protein</fullName>
    </submittedName>
</protein>
<sequence length="338" mass="35677">MSNKSSSTAAAVIPLDEAAVVVVQASGPEPAQNGLKFVSAALGSPAAAQDARYARSDAIIITSPTHRAFETAPSPGARAHTFWAVGAQMARTEGARSLMNGFTASMLREVSYSGIRMGTYEFFKDAIYALGAGTISSDGLALKVLAATVASTIGSAIANPTDLVKAQALTRCAAPHTYSAHASLLPRRQPIPQHAARLRVHLGGRGRACAVPRRGRDDARGVVLSVSQICSYDATKQALKRRGAMREGLGVHVAASMIAGFVCSVVSNPVDVVKVRVMNDKDGVYRGVVDCVRRMVLEEGVGSFYKGFGMCWARLGAHTVLSFVAFERLRLIFGIAPM</sequence>
<dbReference type="InterPro" id="IPR018108">
    <property type="entry name" value="MCP_transmembrane"/>
</dbReference>
<feature type="repeat" description="Solcar" evidence="8">
    <location>
        <begin position="35"/>
        <end position="126"/>
    </location>
</feature>
<evidence type="ECO:0000256" key="6">
    <source>
        <dbReference type="ARBA" id="ARBA00022989"/>
    </source>
</evidence>
<keyword evidence="4 8" id="KW-0812">Transmembrane</keyword>
<dbReference type="Gene3D" id="1.50.40.10">
    <property type="entry name" value="Mitochondrial carrier domain"/>
    <property type="match status" value="2"/>
</dbReference>
<dbReference type="InterPro" id="IPR023395">
    <property type="entry name" value="MCP_dom_sf"/>
</dbReference>
<dbReference type="SUPFAM" id="SSF103506">
    <property type="entry name" value="Mitochondrial carrier"/>
    <property type="match status" value="1"/>
</dbReference>
<evidence type="ECO:0000256" key="9">
    <source>
        <dbReference type="RuleBase" id="RU000488"/>
    </source>
</evidence>
<evidence type="ECO:0000256" key="8">
    <source>
        <dbReference type="PROSITE-ProRule" id="PRU00282"/>
    </source>
</evidence>
<dbReference type="AlphaFoldDB" id="A0A4Y9YRW6"/>
<dbReference type="PANTHER" id="PTHR45618">
    <property type="entry name" value="MITOCHONDRIAL DICARBOXYLATE CARRIER-RELATED"/>
    <property type="match status" value="1"/>
</dbReference>
<evidence type="ECO:0000313" key="10">
    <source>
        <dbReference type="EMBL" id="TFY65135.1"/>
    </source>
</evidence>
<keyword evidence="3 9" id="KW-0813">Transport</keyword>
<feature type="repeat" description="Solcar" evidence="8">
    <location>
        <begin position="247"/>
        <end position="332"/>
    </location>
</feature>
<evidence type="ECO:0000256" key="4">
    <source>
        <dbReference type="ARBA" id="ARBA00022692"/>
    </source>
</evidence>
<reference evidence="10 11" key="1">
    <citation type="submission" date="2019-02" db="EMBL/GenBank/DDBJ databases">
        <title>Genome sequencing of the rare red list fungi Dentipellis fragilis.</title>
        <authorList>
            <person name="Buettner E."/>
            <person name="Kellner H."/>
        </authorList>
    </citation>
    <scope>NUCLEOTIDE SEQUENCE [LARGE SCALE GENOMIC DNA]</scope>
    <source>
        <strain evidence="10 11">DSM 105465</strain>
    </source>
</reference>
<evidence type="ECO:0000256" key="7">
    <source>
        <dbReference type="ARBA" id="ARBA00023136"/>
    </source>
</evidence>
<keyword evidence="6" id="KW-1133">Transmembrane helix</keyword>
<keyword evidence="11" id="KW-1185">Reference proteome</keyword>
<evidence type="ECO:0000256" key="5">
    <source>
        <dbReference type="ARBA" id="ARBA00022737"/>
    </source>
</evidence>
<comment type="caution">
    <text evidence="10">The sequence shown here is derived from an EMBL/GenBank/DDBJ whole genome shotgun (WGS) entry which is preliminary data.</text>
</comment>
<keyword evidence="7 8" id="KW-0472">Membrane</keyword>
<dbReference type="STRING" id="205917.A0A4Y9YRW6"/>
<keyword evidence="5" id="KW-0677">Repeat</keyword>
<evidence type="ECO:0000256" key="3">
    <source>
        <dbReference type="ARBA" id="ARBA00022448"/>
    </source>
</evidence>
<dbReference type="EMBL" id="SEOQ01000347">
    <property type="protein sequence ID" value="TFY65135.1"/>
    <property type="molecule type" value="Genomic_DNA"/>
</dbReference>
<comment type="subcellular location">
    <subcellularLocation>
        <location evidence="1">Membrane</location>
        <topology evidence="1">Multi-pass membrane protein</topology>
    </subcellularLocation>
</comment>
<accession>A0A4Y9YRW6</accession>
<dbReference type="Proteomes" id="UP000298327">
    <property type="component" value="Unassembled WGS sequence"/>
</dbReference>
<organism evidence="10 11">
    <name type="scientific">Dentipellis fragilis</name>
    <dbReference type="NCBI Taxonomy" id="205917"/>
    <lineage>
        <taxon>Eukaryota</taxon>
        <taxon>Fungi</taxon>
        <taxon>Dikarya</taxon>
        <taxon>Basidiomycota</taxon>
        <taxon>Agaricomycotina</taxon>
        <taxon>Agaricomycetes</taxon>
        <taxon>Russulales</taxon>
        <taxon>Hericiaceae</taxon>
        <taxon>Dentipellis</taxon>
    </lineage>
</organism>